<dbReference type="Proteomes" id="UP000785679">
    <property type="component" value="Unassembled WGS sequence"/>
</dbReference>
<reference evidence="2" key="1">
    <citation type="submission" date="2019-06" db="EMBL/GenBank/DDBJ databases">
        <authorList>
            <person name="Zheng W."/>
        </authorList>
    </citation>
    <scope>NUCLEOTIDE SEQUENCE</scope>
    <source>
        <strain evidence="2">QDHG01</strain>
    </source>
</reference>
<gene>
    <name evidence="2" type="ORF">FGO68_gene4819</name>
</gene>
<keyword evidence="1" id="KW-0812">Transmembrane</keyword>
<proteinExistence type="predicted"/>
<dbReference type="AlphaFoldDB" id="A0A8J8NTF5"/>
<keyword evidence="1" id="KW-0472">Membrane</keyword>
<keyword evidence="1" id="KW-1133">Transmembrane helix</keyword>
<accession>A0A8J8NTF5</accession>
<feature type="transmembrane region" description="Helical" evidence="1">
    <location>
        <begin position="6"/>
        <end position="24"/>
    </location>
</feature>
<comment type="caution">
    <text evidence="2">The sequence shown here is derived from an EMBL/GenBank/DDBJ whole genome shotgun (WGS) entry which is preliminary data.</text>
</comment>
<organism evidence="2 3">
    <name type="scientific">Halteria grandinella</name>
    <dbReference type="NCBI Taxonomy" id="5974"/>
    <lineage>
        <taxon>Eukaryota</taxon>
        <taxon>Sar</taxon>
        <taxon>Alveolata</taxon>
        <taxon>Ciliophora</taxon>
        <taxon>Intramacronucleata</taxon>
        <taxon>Spirotrichea</taxon>
        <taxon>Stichotrichia</taxon>
        <taxon>Sporadotrichida</taxon>
        <taxon>Halteriidae</taxon>
        <taxon>Halteria</taxon>
    </lineage>
</organism>
<evidence type="ECO:0000313" key="2">
    <source>
        <dbReference type="EMBL" id="TNV80384.1"/>
    </source>
</evidence>
<name>A0A8J8NTF5_HALGN</name>
<protein>
    <submittedName>
        <fullName evidence="2">Uncharacterized protein</fullName>
    </submittedName>
</protein>
<sequence>MLIDSWQMLAVVIIIIISDHYVRLRDLLVIIRLKHLTQFQPHFYSTHVNSAPSSLSFTPIRLSRARFVY</sequence>
<keyword evidence="3" id="KW-1185">Reference proteome</keyword>
<dbReference type="EMBL" id="RRYP01007574">
    <property type="protein sequence ID" value="TNV80384.1"/>
    <property type="molecule type" value="Genomic_DNA"/>
</dbReference>
<evidence type="ECO:0000313" key="3">
    <source>
        <dbReference type="Proteomes" id="UP000785679"/>
    </source>
</evidence>
<evidence type="ECO:0000256" key="1">
    <source>
        <dbReference type="SAM" id="Phobius"/>
    </source>
</evidence>